<feature type="region of interest" description="Disordered" evidence="1">
    <location>
        <begin position="1"/>
        <end position="43"/>
    </location>
</feature>
<proteinExistence type="predicted"/>
<evidence type="ECO:0000313" key="3">
    <source>
        <dbReference type="Proteomes" id="UP000735302"/>
    </source>
</evidence>
<comment type="caution">
    <text evidence="2">The sequence shown here is derived from an EMBL/GenBank/DDBJ whole genome shotgun (WGS) entry which is preliminary data.</text>
</comment>
<gene>
    <name evidence="2" type="ORF">PoB_005144100</name>
</gene>
<keyword evidence="3" id="KW-1185">Reference proteome</keyword>
<protein>
    <submittedName>
        <fullName evidence="2">Uncharacterized protein</fullName>
    </submittedName>
</protein>
<accession>A0AAV4BWP0</accession>
<dbReference type="Proteomes" id="UP000735302">
    <property type="component" value="Unassembled WGS sequence"/>
</dbReference>
<organism evidence="2 3">
    <name type="scientific">Plakobranchus ocellatus</name>
    <dbReference type="NCBI Taxonomy" id="259542"/>
    <lineage>
        <taxon>Eukaryota</taxon>
        <taxon>Metazoa</taxon>
        <taxon>Spiralia</taxon>
        <taxon>Lophotrochozoa</taxon>
        <taxon>Mollusca</taxon>
        <taxon>Gastropoda</taxon>
        <taxon>Heterobranchia</taxon>
        <taxon>Euthyneura</taxon>
        <taxon>Panpulmonata</taxon>
        <taxon>Sacoglossa</taxon>
        <taxon>Placobranchoidea</taxon>
        <taxon>Plakobranchidae</taxon>
        <taxon>Plakobranchus</taxon>
    </lineage>
</organism>
<reference evidence="2 3" key="1">
    <citation type="journal article" date="2021" name="Elife">
        <title>Chloroplast acquisition without the gene transfer in kleptoplastic sea slugs, Plakobranchus ocellatus.</title>
        <authorList>
            <person name="Maeda T."/>
            <person name="Takahashi S."/>
            <person name="Yoshida T."/>
            <person name="Shimamura S."/>
            <person name="Takaki Y."/>
            <person name="Nagai Y."/>
            <person name="Toyoda A."/>
            <person name="Suzuki Y."/>
            <person name="Arimoto A."/>
            <person name="Ishii H."/>
            <person name="Satoh N."/>
            <person name="Nishiyama T."/>
            <person name="Hasebe M."/>
            <person name="Maruyama T."/>
            <person name="Minagawa J."/>
            <person name="Obokata J."/>
            <person name="Shigenobu S."/>
        </authorList>
    </citation>
    <scope>NUCLEOTIDE SEQUENCE [LARGE SCALE GENOMIC DNA]</scope>
</reference>
<evidence type="ECO:0000313" key="2">
    <source>
        <dbReference type="EMBL" id="GFO24936.1"/>
    </source>
</evidence>
<dbReference type="EMBL" id="BLXT01005681">
    <property type="protein sequence ID" value="GFO24936.1"/>
    <property type="molecule type" value="Genomic_DNA"/>
</dbReference>
<feature type="compositionally biased region" description="Basic and acidic residues" evidence="1">
    <location>
        <begin position="15"/>
        <end position="25"/>
    </location>
</feature>
<name>A0AAV4BWP0_9GAST</name>
<sequence>MFCSRSTWKNPIRSAHQESSAEKSSEGLTSEIPSEKTTADPEIQNLYDRLKDLITDEVTAKAFYSVGTELPMCEEAPISSIIENFQHNQQNVEAEADEGDDDSLQVVIVSAQEARSALATSKKIWGTARN</sequence>
<evidence type="ECO:0000256" key="1">
    <source>
        <dbReference type="SAM" id="MobiDB-lite"/>
    </source>
</evidence>
<dbReference type="AlphaFoldDB" id="A0AAV4BWP0"/>